<dbReference type="PANTHER" id="PTHR31482">
    <property type="entry name" value="ESTS AU081301(E20138)"/>
    <property type="match status" value="1"/>
</dbReference>
<protein>
    <submittedName>
        <fullName evidence="4">F-box protein</fullName>
    </submittedName>
</protein>
<dbReference type="Gene3D" id="1.20.1280.50">
    <property type="match status" value="1"/>
</dbReference>
<name>A0AAE1X3U7_9LAMI</name>
<feature type="transmembrane region" description="Helical" evidence="1">
    <location>
        <begin position="318"/>
        <end position="341"/>
    </location>
</feature>
<gene>
    <name evidence="4" type="ORF">Sango_0844100</name>
</gene>
<organism evidence="4 5">
    <name type="scientific">Sesamum angolense</name>
    <dbReference type="NCBI Taxonomy" id="2727404"/>
    <lineage>
        <taxon>Eukaryota</taxon>
        <taxon>Viridiplantae</taxon>
        <taxon>Streptophyta</taxon>
        <taxon>Embryophyta</taxon>
        <taxon>Tracheophyta</taxon>
        <taxon>Spermatophyta</taxon>
        <taxon>Magnoliopsida</taxon>
        <taxon>eudicotyledons</taxon>
        <taxon>Gunneridae</taxon>
        <taxon>Pentapetalae</taxon>
        <taxon>asterids</taxon>
        <taxon>lamiids</taxon>
        <taxon>Lamiales</taxon>
        <taxon>Pedaliaceae</taxon>
        <taxon>Sesamum</taxon>
    </lineage>
</organism>
<reference evidence="4" key="2">
    <citation type="journal article" date="2024" name="Plant">
        <title>Genomic evolution and insights into agronomic trait innovations of Sesamum species.</title>
        <authorList>
            <person name="Miao H."/>
            <person name="Wang L."/>
            <person name="Qu L."/>
            <person name="Liu H."/>
            <person name="Sun Y."/>
            <person name="Le M."/>
            <person name="Wang Q."/>
            <person name="Wei S."/>
            <person name="Zheng Y."/>
            <person name="Lin W."/>
            <person name="Duan Y."/>
            <person name="Cao H."/>
            <person name="Xiong S."/>
            <person name="Wang X."/>
            <person name="Wei L."/>
            <person name="Li C."/>
            <person name="Ma Q."/>
            <person name="Ju M."/>
            <person name="Zhao R."/>
            <person name="Li G."/>
            <person name="Mu C."/>
            <person name="Tian Q."/>
            <person name="Mei H."/>
            <person name="Zhang T."/>
            <person name="Gao T."/>
            <person name="Zhang H."/>
        </authorList>
    </citation>
    <scope>NUCLEOTIDE SEQUENCE</scope>
    <source>
        <strain evidence="4">K16</strain>
    </source>
</reference>
<dbReference type="InterPro" id="IPR001810">
    <property type="entry name" value="F-box_dom"/>
</dbReference>
<dbReference type="Pfam" id="PF12937">
    <property type="entry name" value="F-box-like"/>
    <property type="match status" value="1"/>
</dbReference>
<dbReference type="PANTHER" id="PTHR31482:SF18">
    <property type="entry name" value="ESTS AU081301(E20138)"/>
    <property type="match status" value="1"/>
</dbReference>
<keyword evidence="1" id="KW-0812">Transmembrane</keyword>
<evidence type="ECO:0000256" key="2">
    <source>
        <dbReference type="SAM" id="SignalP"/>
    </source>
</evidence>
<keyword evidence="2" id="KW-0732">Signal</keyword>
<evidence type="ECO:0000313" key="4">
    <source>
        <dbReference type="EMBL" id="KAK4404755.1"/>
    </source>
</evidence>
<dbReference type="EMBL" id="JACGWL010000004">
    <property type="protein sequence ID" value="KAK4404755.1"/>
    <property type="molecule type" value="Genomic_DNA"/>
</dbReference>
<feature type="domain" description="F-box" evidence="3">
    <location>
        <begin position="89"/>
        <end position="135"/>
    </location>
</feature>
<feature type="chain" id="PRO_5042209494" evidence="2">
    <location>
        <begin position="18"/>
        <end position="439"/>
    </location>
</feature>
<dbReference type="SUPFAM" id="SSF81383">
    <property type="entry name" value="F-box domain"/>
    <property type="match status" value="1"/>
</dbReference>
<evidence type="ECO:0000256" key="1">
    <source>
        <dbReference type="SAM" id="Phobius"/>
    </source>
</evidence>
<feature type="signal peptide" evidence="2">
    <location>
        <begin position="1"/>
        <end position="17"/>
    </location>
</feature>
<evidence type="ECO:0000313" key="5">
    <source>
        <dbReference type="Proteomes" id="UP001289374"/>
    </source>
</evidence>
<proteinExistence type="predicted"/>
<evidence type="ECO:0000259" key="3">
    <source>
        <dbReference type="PROSITE" id="PS50181"/>
    </source>
</evidence>
<dbReference type="SMART" id="SM00256">
    <property type="entry name" value="FBOX"/>
    <property type="match status" value="1"/>
</dbReference>
<reference evidence="4" key="1">
    <citation type="submission" date="2020-06" db="EMBL/GenBank/DDBJ databases">
        <authorList>
            <person name="Li T."/>
            <person name="Hu X."/>
            <person name="Zhang T."/>
            <person name="Song X."/>
            <person name="Zhang H."/>
            <person name="Dai N."/>
            <person name="Sheng W."/>
            <person name="Hou X."/>
            <person name="Wei L."/>
        </authorList>
    </citation>
    <scope>NUCLEOTIDE SEQUENCE</scope>
    <source>
        <strain evidence="4">K16</strain>
        <tissue evidence="4">Leaf</tissue>
    </source>
</reference>
<dbReference type="PROSITE" id="PS50181">
    <property type="entry name" value="FBOX"/>
    <property type="match status" value="1"/>
</dbReference>
<keyword evidence="5" id="KW-1185">Reference proteome</keyword>
<dbReference type="Proteomes" id="UP001289374">
    <property type="component" value="Unassembled WGS sequence"/>
</dbReference>
<dbReference type="AlphaFoldDB" id="A0AAE1X3U7"/>
<keyword evidence="1" id="KW-1133">Transmembrane helix</keyword>
<comment type="caution">
    <text evidence="4">The sequence shown here is derived from an EMBL/GenBank/DDBJ whole genome shotgun (WGS) entry which is preliminary data.</text>
</comment>
<keyword evidence="1" id="KW-0472">Membrane</keyword>
<dbReference type="InterPro" id="IPR036047">
    <property type="entry name" value="F-box-like_dom_sf"/>
</dbReference>
<accession>A0AAE1X3U7</accession>
<sequence length="439" mass="50419">MLFFLVSCLSFLLLSQSFLKPHPTSKIEFRIWAFPWISFEVFQRFSVLMGRKRKVFISVSQVPKAFPSIKRFLSARSENLNQVEDEKDEISLLDLPDLVLDCILEKLSPSDLCSMAGVCSYLREKCTSDHLWEKRIKQKWGGVIGEAAYREWQCQQIASKMAPKFLHSTAKRSKFRLFSGPLEFLKHKSELKESSKSSSTCSLPPNSVMSCYLALESGKFWFPAQVFNRENGNVGFMLSCYDAQLSYDSMTDNFVARYPAQGRTMIEEGIEWDRIRAPSVNTPANVLHISDCLHELKPDDHIEIQWTKNKSSHMVGGMGLLAIWTPAMNLIAFVTSVVSIFRPNPNGERVRYTVVLEFKQYSPGSRWRKAMISRKDHREEGNEVDGFYGGIRKLHKERRYWKMETSLAKQDFGIALEPSETVNRKRVVDESGFAFFCAS</sequence>